<name>A0A4Q1JMS1_9BACT</name>
<reference evidence="2 3" key="1">
    <citation type="submission" date="2019-01" db="EMBL/GenBank/DDBJ databases">
        <title>Ancylomarina salipaludis sp. nov., isolated from a salt marsh.</title>
        <authorList>
            <person name="Yoon J.-H."/>
        </authorList>
    </citation>
    <scope>NUCLEOTIDE SEQUENCE [LARGE SCALE GENOMIC DNA]</scope>
    <source>
        <strain evidence="2 3">SHSM-M15</strain>
    </source>
</reference>
<keyword evidence="3" id="KW-1185">Reference proteome</keyword>
<gene>
    <name evidence="2" type="ORF">EO244_05910</name>
</gene>
<evidence type="ECO:0000313" key="2">
    <source>
        <dbReference type="EMBL" id="RXQ95842.1"/>
    </source>
</evidence>
<keyword evidence="1" id="KW-0732">Signal</keyword>
<dbReference type="OrthoDB" id="978645at2"/>
<evidence type="ECO:0000256" key="1">
    <source>
        <dbReference type="SAM" id="SignalP"/>
    </source>
</evidence>
<accession>A0A4Q1JMS1</accession>
<feature type="signal peptide" evidence="1">
    <location>
        <begin position="1"/>
        <end position="22"/>
    </location>
</feature>
<evidence type="ECO:0000313" key="3">
    <source>
        <dbReference type="Proteomes" id="UP000289703"/>
    </source>
</evidence>
<dbReference type="AlphaFoldDB" id="A0A4Q1JMS1"/>
<evidence type="ECO:0008006" key="4">
    <source>
        <dbReference type="Google" id="ProtNLM"/>
    </source>
</evidence>
<dbReference type="Proteomes" id="UP000289703">
    <property type="component" value="Unassembled WGS sequence"/>
</dbReference>
<organism evidence="2 3">
    <name type="scientific">Ancylomarina salipaludis</name>
    <dbReference type="NCBI Taxonomy" id="2501299"/>
    <lineage>
        <taxon>Bacteria</taxon>
        <taxon>Pseudomonadati</taxon>
        <taxon>Bacteroidota</taxon>
        <taxon>Bacteroidia</taxon>
        <taxon>Marinilabiliales</taxon>
        <taxon>Marinifilaceae</taxon>
        <taxon>Ancylomarina</taxon>
    </lineage>
</organism>
<dbReference type="EMBL" id="SAXA01000004">
    <property type="protein sequence ID" value="RXQ95842.1"/>
    <property type="molecule type" value="Genomic_DNA"/>
</dbReference>
<protein>
    <recommendedName>
        <fullName evidence="4">Outer membrane insertion C-signal</fullName>
    </recommendedName>
</protein>
<comment type="caution">
    <text evidence="2">The sequence shown here is derived from an EMBL/GenBank/DDBJ whole genome shotgun (WGS) entry which is preliminary data.</text>
</comment>
<proteinExistence type="predicted"/>
<feature type="chain" id="PRO_5020485827" description="Outer membrane insertion C-signal" evidence="1">
    <location>
        <begin position="23"/>
        <end position="158"/>
    </location>
</feature>
<sequence length="158" mass="17442">MKIMKKLLLIVCLFCIGTLAQAQDYGTGIGIRGGSANGLTIKHFIKNNAALEGIISSRWQGVNLTGLYEIHARAFNEPGFNWYYGFGGHIGFWDGDHAHWGDDGKDYTVLGLDGILGLEYNIREIPINLSVDWKPALNLIGYSGLWGDGFALSVRYVF</sequence>